<dbReference type="GO" id="GO:0005524">
    <property type="term" value="F:ATP binding"/>
    <property type="evidence" value="ECO:0007669"/>
    <property type="project" value="UniProtKB-KW"/>
</dbReference>
<reference evidence="13" key="3">
    <citation type="submission" date="2015-02" db="UniProtKB">
        <authorList>
            <consortium name="EnsemblProtists"/>
        </authorList>
    </citation>
    <scope>IDENTIFICATION</scope>
    <source>
        <strain evidence="13">DAOM BR144</strain>
    </source>
</reference>
<evidence type="ECO:0000256" key="7">
    <source>
        <dbReference type="ARBA" id="ARBA00022989"/>
    </source>
</evidence>
<evidence type="ECO:0000256" key="10">
    <source>
        <dbReference type="SAM" id="Phobius"/>
    </source>
</evidence>
<dbReference type="HOGENOM" id="CLU_000604_27_5_1"/>
<keyword evidence="7 10" id="KW-1133">Transmembrane helix</keyword>
<dbReference type="GO" id="GO:0140359">
    <property type="term" value="F:ABC-type transporter activity"/>
    <property type="evidence" value="ECO:0007669"/>
    <property type="project" value="InterPro"/>
</dbReference>
<dbReference type="SUPFAM" id="SSF52540">
    <property type="entry name" value="P-loop containing nucleoside triphosphate hydrolases"/>
    <property type="match status" value="2"/>
</dbReference>
<evidence type="ECO:0000259" key="12">
    <source>
        <dbReference type="PROSITE" id="PS50929"/>
    </source>
</evidence>
<keyword evidence="5" id="KW-0547">Nucleotide-binding</keyword>
<dbReference type="Gene3D" id="1.20.1560.10">
    <property type="entry name" value="ABC transporter type 1, transmembrane domain"/>
    <property type="match status" value="2"/>
</dbReference>
<dbReference type="GO" id="GO:0016887">
    <property type="term" value="F:ATP hydrolysis activity"/>
    <property type="evidence" value="ECO:0007669"/>
    <property type="project" value="InterPro"/>
</dbReference>
<dbReference type="InterPro" id="IPR003439">
    <property type="entry name" value="ABC_transporter-like_ATP-bd"/>
</dbReference>
<feature type="domain" description="ABC transmembrane type-1" evidence="12">
    <location>
        <begin position="803"/>
        <end position="1086"/>
    </location>
</feature>
<dbReference type="SMART" id="SM00382">
    <property type="entry name" value="AAA"/>
    <property type="match status" value="2"/>
</dbReference>
<feature type="transmembrane region" description="Helical" evidence="10">
    <location>
        <begin position="846"/>
        <end position="867"/>
    </location>
</feature>
<feature type="domain" description="ABC transporter" evidence="11">
    <location>
        <begin position="492"/>
        <end position="714"/>
    </location>
</feature>
<feature type="transmembrane region" description="Helical" evidence="10">
    <location>
        <begin position="395"/>
        <end position="416"/>
    </location>
</feature>
<name>K3WK25_GLOUD</name>
<evidence type="ECO:0000256" key="8">
    <source>
        <dbReference type="ARBA" id="ARBA00023136"/>
    </source>
</evidence>
<dbReference type="PROSITE" id="PS00211">
    <property type="entry name" value="ABC_TRANSPORTER_1"/>
    <property type="match status" value="2"/>
</dbReference>
<feature type="compositionally biased region" description="Basic and acidic residues" evidence="9">
    <location>
        <begin position="28"/>
        <end position="53"/>
    </location>
</feature>
<proteinExistence type="predicted"/>
<evidence type="ECO:0000256" key="1">
    <source>
        <dbReference type="ARBA" id="ARBA00004128"/>
    </source>
</evidence>
<evidence type="ECO:0000256" key="3">
    <source>
        <dbReference type="ARBA" id="ARBA00022692"/>
    </source>
</evidence>
<dbReference type="InterPro" id="IPR050173">
    <property type="entry name" value="ABC_transporter_C-like"/>
</dbReference>
<dbReference type="EMBL" id="GL376633">
    <property type="status" value="NOT_ANNOTATED_CDS"/>
    <property type="molecule type" value="Genomic_DNA"/>
</dbReference>
<evidence type="ECO:0000256" key="6">
    <source>
        <dbReference type="ARBA" id="ARBA00022840"/>
    </source>
</evidence>
<feature type="transmembrane region" description="Helical" evidence="10">
    <location>
        <begin position="368"/>
        <end position="389"/>
    </location>
</feature>
<dbReference type="InterPro" id="IPR036640">
    <property type="entry name" value="ABC1_TM_sf"/>
</dbReference>
<dbReference type="PROSITE" id="PS50929">
    <property type="entry name" value="ABC_TM1F"/>
    <property type="match status" value="2"/>
</dbReference>
<reference evidence="14" key="2">
    <citation type="submission" date="2010-04" db="EMBL/GenBank/DDBJ databases">
        <authorList>
            <person name="Buell R."/>
            <person name="Hamilton J."/>
            <person name="Hostetler J."/>
        </authorList>
    </citation>
    <scope>NUCLEOTIDE SEQUENCE [LARGE SCALE GENOMIC DNA]</scope>
    <source>
        <strain evidence="14">DAOM:BR144</strain>
    </source>
</reference>
<comment type="subcellular location">
    <subcellularLocation>
        <location evidence="1">Vacuole membrane</location>
        <topology evidence="1">Multi-pass membrane protein</topology>
    </subcellularLocation>
</comment>
<feature type="domain" description="ABC transporter" evidence="11">
    <location>
        <begin position="1123"/>
        <end position="1357"/>
    </location>
</feature>
<dbReference type="CDD" id="cd18579">
    <property type="entry name" value="ABC_6TM_ABCC_D1"/>
    <property type="match status" value="1"/>
</dbReference>
<protein>
    <submittedName>
        <fullName evidence="13">Uncharacterized protein</fullName>
    </submittedName>
</protein>
<dbReference type="CDD" id="cd03244">
    <property type="entry name" value="ABCC_MRP_domain2"/>
    <property type="match status" value="1"/>
</dbReference>
<keyword evidence="3 10" id="KW-0812">Transmembrane</keyword>
<evidence type="ECO:0000256" key="2">
    <source>
        <dbReference type="ARBA" id="ARBA00022448"/>
    </source>
</evidence>
<evidence type="ECO:0000256" key="4">
    <source>
        <dbReference type="ARBA" id="ARBA00022737"/>
    </source>
</evidence>
<accession>K3WK25</accession>
<dbReference type="FunFam" id="1.20.1560.10:FF:000123">
    <property type="entry name" value="Mini-chromosome maintenance complex-binding protein"/>
    <property type="match status" value="1"/>
</dbReference>
<keyword evidence="4" id="KW-0677">Repeat</keyword>
<feature type="transmembrane region" description="Helical" evidence="10">
    <location>
        <begin position="789"/>
        <end position="809"/>
    </location>
</feature>
<keyword evidence="6" id="KW-0067">ATP-binding</keyword>
<dbReference type="CDD" id="cd03250">
    <property type="entry name" value="ABCC_MRP_domain1"/>
    <property type="match status" value="1"/>
</dbReference>
<dbReference type="eggNOG" id="KOG0054">
    <property type="taxonomic scope" value="Eukaryota"/>
</dbReference>
<dbReference type="EnsemblProtists" id="PYU1_T005317">
    <property type="protein sequence ID" value="PYU1_T005317"/>
    <property type="gene ID" value="PYU1_G005306"/>
</dbReference>
<dbReference type="PROSITE" id="PS50893">
    <property type="entry name" value="ABC_TRANSPORTER_2"/>
    <property type="match status" value="2"/>
</dbReference>
<dbReference type="InterPro" id="IPR017871">
    <property type="entry name" value="ABC_transporter-like_CS"/>
</dbReference>
<evidence type="ECO:0000313" key="13">
    <source>
        <dbReference type="EnsemblProtists" id="PYU1_T005317"/>
    </source>
</evidence>
<sequence length="1362" mass="150692">MKHTAVKDDGHYEALPPTPKPQAYVSLERNDAPPKPRTFVDKYTQRGPHRDQENPISSASLWSYISIAWLQPLVSLGARKVLELEDVWPVAKEDSCDVLYDKFMESYTPGQKKTPREEDAKPKLFSPLVRAIVKTFRRDILIVFALYLVYTFALALQSYIAQAILDFLNNRKNVFEIESGYVLVVMMTATSLLSIVCLNCGFFISQRLGANLRSVIMDVIYQKSLRLSSAARQAYTTGEIMTLMSVDAERAFNCMNDGPWFFIAPFGFILTIVLIAFLFNVWSALCGAALLAVVIYASLHQADRIGQVQQQLLRIVDERVKVTSEALQGIRVMKFYAWEDSLAHRVEKIRDKEVTLFRTFHTLQIMNATMLFLTPTLLSGVTLGVYVLIQGTITVTDAFTLIAMVNICRAAVNVFPRAVATISQGKVAFDRIDTYLTGEELDALALDKEDNGAGNPGSISIRDAHFAWSRSVSSADIVVVTVNQDKGDATGITSNNIVAMPSMGFTLEGVNVEIDPGQLVMIVGTVGSGKSSFLSGILGEMSLLSGDLHVSGEVSFVSQESWIQNSSVRDNILFEAAFDTEQYEKVLEASQLALDLNALPNGDQTEIGERGINLSGGQKARVAIARAIYRSSYDILILDDPLSAVDPHVAHGIFEQCIMGLAKSKTRLLVLNSHYDLLVHADKVLVIQDGRIAADGTYDEVLAQFPELKLQSEALDKLENDVIDEHESLEDIKQHDTAVAIASTVEVTSTETKQDVQSKKAAESGDDPKKLIQAEDRIKGKVRAQIYKSYFDGTGVNGFAVLIFLLIFYCVSQGVRTLVDWWQGHWARNMVRDGVDPTFSNLKFGMWYLGFIVLCCILIIARGLFLVEACIRSSKNMHNELFRRVLGAPVNRYFDVTPVGRILNRFSNDLDQLDAGLPQSYQMAFQNVALLLGSLVVSALSSYWIGISYIPMIGVFVVATYFFQKTSREIKRLEGVTRTPVYNLFGETLIGLQTIRAFKMQGTFVALNKRTVDANATVFLTYWSAGRWLAVRLDGLSALIILVVSIYLVATKGQISAVAAGLSLTYSLSLTSVIQATVRAVDRTDNVMTSVERLLHFRTIPSEEDGANCAPMNPELWPSQGAITFDDLRLKYRPELPLVLRGVNMEIRGGEKVGICGRTGAGKSSLMIALFRICEFESGTVRIDDVDIQSVKLRELRRSLAIIPQDPVLYSGSLRDNLDPYNEYTDDVIWSVLQQVQLADTVTKWGSGLDFAISESGDNLSVGQRQLLCIARALLKDSKIVVLDEATANVDTTTDALIQKTIQDTFATKTVLIIAHRIHTILHCDKIAVMDAGRVAEFGAPSDLLSQPDSIFTSLAKRSIQQ</sequence>
<evidence type="ECO:0000256" key="9">
    <source>
        <dbReference type="SAM" id="MobiDB-lite"/>
    </source>
</evidence>
<dbReference type="Pfam" id="PF00664">
    <property type="entry name" value="ABC_membrane"/>
    <property type="match status" value="2"/>
</dbReference>
<feature type="transmembrane region" description="Helical" evidence="10">
    <location>
        <begin position="1029"/>
        <end position="1049"/>
    </location>
</feature>
<feature type="domain" description="ABC transmembrane type-1" evidence="12">
    <location>
        <begin position="141"/>
        <end position="424"/>
    </location>
</feature>
<feature type="transmembrane region" description="Helical" evidence="10">
    <location>
        <begin position="180"/>
        <end position="204"/>
    </location>
</feature>
<dbReference type="PANTHER" id="PTHR24223:SF443">
    <property type="entry name" value="MULTIDRUG-RESISTANCE LIKE PROTEIN 1, ISOFORM I"/>
    <property type="match status" value="1"/>
</dbReference>
<keyword evidence="2" id="KW-0813">Transport</keyword>
<feature type="transmembrane region" description="Helical" evidence="10">
    <location>
        <begin position="140"/>
        <end position="160"/>
    </location>
</feature>
<feature type="region of interest" description="Disordered" evidence="9">
    <location>
        <begin position="1"/>
        <end position="54"/>
    </location>
</feature>
<dbReference type="InterPro" id="IPR027417">
    <property type="entry name" value="P-loop_NTPase"/>
</dbReference>
<dbReference type="FunFam" id="3.40.50.300:FF:000630">
    <property type="entry name" value="ATP-binding cassette (ABC) transporter, putative"/>
    <property type="match status" value="1"/>
</dbReference>
<feature type="transmembrane region" description="Helical" evidence="10">
    <location>
        <begin position="282"/>
        <end position="299"/>
    </location>
</feature>
<dbReference type="Gene3D" id="3.40.50.300">
    <property type="entry name" value="P-loop containing nucleotide triphosphate hydrolases"/>
    <property type="match status" value="2"/>
</dbReference>
<dbReference type="FunFam" id="3.40.50.300:FF:000997">
    <property type="entry name" value="Multidrug resistance-associated protein 1"/>
    <property type="match status" value="1"/>
</dbReference>
<evidence type="ECO:0000259" key="11">
    <source>
        <dbReference type="PROSITE" id="PS50893"/>
    </source>
</evidence>
<organism evidence="13 14">
    <name type="scientific">Globisporangium ultimum (strain ATCC 200006 / CBS 805.95 / DAOM BR144)</name>
    <name type="common">Pythium ultimum</name>
    <dbReference type="NCBI Taxonomy" id="431595"/>
    <lineage>
        <taxon>Eukaryota</taxon>
        <taxon>Sar</taxon>
        <taxon>Stramenopiles</taxon>
        <taxon>Oomycota</taxon>
        <taxon>Peronosporomycetes</taxon>
        <taxon>Pythiales</taxon>
        <taxon>Pythiaceae</taxon>
        <taxon>Globisporangium</taxon>
    </lineage>
</organism>
<dbReference type="InterPro" id="IPR044746">
    <property type="entry name" value="ABCC_6TM_D1"/>
</dbReference>
<dbReference type="Proteomes" id="UP000019132">
    <property type="component" value="Unassembled WGS sequence"/>
</dbReference>
<keyword evidence="8 10" id="KW-0472">Membrane</keyword>
<dbReference type="OMA" id="LLYALTX"/>
<dbReference type="GO" id="GO:0005774">
    <property type="term" value="C:vacuolar membrane"/>
    <property type="evidence" value="ECO:0007669"/>
    <property type="project" value="UniProtKB-SubCell"/>
</dbReference>
<dbReference type="CDD" id="cd18580">
    <property type="entry name" value="ABC_6TM_ABCC_D2"/>
    <property type="match status" value="1"/>
</dbReference>
<dbReference type="PANTHER" id="PTHR24223">
    <property type="entry name" value="ATP-BINDING CASSETTE SUB-FAMILY C"/>
    <property type="match status" value="1"/>
</dbReference>
<evidence type="ECO:0000313" key="14">
    <source>
        <dbReference type="Proteomes" id="UP000019132"/>
    </source>
</evidence>
<dbReference type="Pfam" id="PF00005">
    <property type="entry name" value="ABC_tran"/>
    <property type="match status" value="2"/>
</dbReference>
<dbReference type="SUPFAM" id="SSF90123">
    <property type="entry name" value="ABC transporter transmembrane region"/>
    <property type="match status" value="2"/>
</dbReference>
<dbReference type="VEuPathDB" id="FungiDB:PYU1_G005306"/>
<dbReference type="FunCoup" id="K3WK25">
    <property type="interactions" value="2"/>
</dbReference>
<keyword evidence="14" id="KW-1185">Reference proteome</keyword>
<dbReference type="STRING" id="431595.K3WK25"/>
<reference evidence="14" key="1">
    <citation type="journal article" date="2010" name="Genome Biol.">
        <title>Genome sequence of the necrotrophic plant pathogen Pythium ultimum reveals original pathogenicity mechanisms and effector repertoire.</title>
        <authorList>
            <person name="Levesque C.A."/>
            <person name="Brouwer H."/>
            <person name="Cano L."/>
            <person name="Hamilton J.P."/>
            <person name="Holt C."/>
            <person name="Huitema E."/>
            <person name="Raffaele S."/>
            <person name="Robideau G.P."/>
            <person name="Thines M."/>
            <person name="Win J."/>
            <person name="Zerillo M.M."/>
            <person name="Beakes G.W."/>
            <person name="Boore J.L."/>
            <person name="Busam D."/>
            <person name="Dumas B."/>
            <person name="Ferriera S."/>
            <person name="Fuerstenberg S.I."/>
            <person name="Gachon C.M."/>
            <person name="Gaulin E."/>
            <person name="Govers F."/>
            <person name="Grenville-Briggs L."/>
            <person name="Horner N."/>
            <person name="Hostetler J."/>
            <person name="Jiang R.H."/>
            <person name="Johnson J."/>
            <person name="Krajaejun T."/>
            <person name="Lin H."/>
            <person name="Meijer H.J."/>
            <person name="Moore B."/>
            <person name="Morris P."/>
            <person name="Phuntmart V."/>
            <person name="Puiu D."/>
            <person name="Shetty J."/>
            <person name="Stajich J.E."/>
            <person name="Tripathy S."/>
            <person name="Wawra S."/>
            <person name="van West P."/>
            <person name="Whitty B.R."/>
            <person name="Coutinho P.M."/>
            <person name="Henrissat B."/>
            <person name="Martin F."/>
            <person name="Thomas P.D."/>
            <person name="Tyler B.M."/>
            <person name="De Vries R.P."/>
            <person name="Kamoun S."/>
            <person name="Yandell M."/>
            <person name="Tisserat N."/>
            <person name="Buell C.R."/>
        </authorList>
    </citation>
    <scope>NUCLEOTIDE SEQUENCE</scope>
    <source>
        <strain evidence="14">DAOM:BR144</strain>
    </source>
</reference>
<dbReference type="InterPro" id="IPR044726">
    <property type="entry name" value="ABCC_6TM_D2"/>
</dbReference>
<feature type="compositionally biased region" description="Basic and acidic residues" evidence="9">
    <location>
        <begin position="1"/>
        <end position="12"/>
    </location>
</feature>
<dbReference type="InParanoid" id="K3WK25"/>
<dbReference type="InterPro" id="IPR003593">
    <property type="entry name" value="AAA+_ATPase"/>
</dbReference>
<feature type="transmembrane region" description="Helical" evidence="10">
    <location>
        <begin position="1055"/>
        <end position="1078"/>
    </location>
</feature>
<evidence type="ECO:0000256" key="5">
    <source>
        <dbReference type="ARBA" id="ARBA00022741"/>
    </source>
</evidence>
<feature type="transmembrane region" description="Helical" evidence="10">
    <location>
        <begin position="260"/>
        <end position="276"/>
    </location>
</feature>
<dbReference type="InterPro" id="IPR011527">
    <property type="entry name" value="ABC1_TM_dom"/>
</dbReference>